<proteinExistence type="predicted"/>
<evidence type="ECO:0000313" key="1">
    <source>
        <dbReference type="EMBL" id="KAF2466686.1"/>
    </source>
</evidence>
<accession>A0ACB6QKL7</accession>
<reference evidence="1" key="1">
    <citation type="journal article" date="2020" name="Stud. Mycol.">
        <title>101 Dothideomycetes genomes: a test case for predicting lifestyles and emergence of pathogens.</title>
        <authorList>
            <person name="Haridas S."/>
            <person name="Albert R."/>
            <person name="Binder M."/>
            <person name="Bloem J."/>
            <person name="Labutti K."/>
            <person name="Salamov A."/>
            <person name="Andreopoulos B."/>
            <person name="Baker S."/>
            <person name="Barry K."/>
            <person name="Bills G."/>
            <person name="Bluhm B."/>
            <person name="Cannon C."/>
            <person name="Castanera R."/>
            <person name="Culley D."/>
            <person name="Daum C."/>
            <person name="Ezra D."/>
            <person name="Gonzalez J."/>
            <person name="Henrissat B."/>
            <person name="Kuo A."/>
            <person name="Liang C."/>
            <person name="Lipzen A."/>
            <person name="Lutzoni F."/>
            <person name="Magnuson J."/>
            <person name="Mondo S."/>
            <person name="Nolan M."/>
            <person name="Ohm R."/>
            <person name="Pangilinan J."/>
            <person name="Park H.-J."/>
            <person name="Ramirez L."/>
            <person name="Alfaro M."/>
            <person name="Sun H."/>
            <person name="Tritt A."/>
            <person name="Yoshinaga Y."/>
            <person name="Zwiers L.-H."/>
            <person name="Turgeon B."/>
            <person name="Goodwin S."/>
            <person name="Spatafora J."/>
            <person name="Crous P."/>
            <person name="Grigoriev I."/>
        </authorList>
    </citation>
    <scope>NUCLEOTIDE SEQUENCE</scope>
    <source>
        <strain evidence="1">ATCC 200398</strain>
    </source>
</reference>
<evidence type="ECO:0000313" key="2">
    <source>
        <dbReference type="Proteomes" id="UP000799755"/>
    </source>
</evidence>
<dbReference type="Proteomes" id="UP000799755">
    <property type="component" value="Unassembled WGS sequence"/>
</dbReference>
<name>A0ACB6QKL7_9PLEO</name>
<dbReference type="EMBL" id="MU003523">
    <property type="protein sequence ID" value="KAF2466686.1"/>
    <property type="molecule type" value="Genomic_DNA"/>
</dbReference>
<gene>
    <name evidence="1" type="ORF">BDR25DRAFT_345296</name>
</gene>
<sequence length="506" mass="57505">MSSPKVVEYTSPKLDTLPSELRRLIVSHLAPSTKIYAKGCKKHLKNANLAHSCLREWVPEFLFRDMVLPHVLVGMSFQLQRFAVDPAAAKLLKHVKTIGVKVPPAIRWEINSSDPFNYIDDITSQRLKRKFNISDPALFTKEQRQYCSDYHQAMVEPFTDSRRWLQLLSYARHLFPRIFGYFLNLETISVGICGRTEHPASTYTNLFVTQYGEGVINDVHPLYVEDPNANLAWASAVVLQSAPPSVKALHLSMANLDNLNSFATVNRLLSICYKNAKTLNRRPTKAITSLTLDLRGIEGVHGHRDWNGDTGTAGMVRYWKHALGSLPSLATLDLRADNLDHDLNFSGLDDTDNKGCILEWLFAGLPLSNLKTLSVRYFLLHEETIPKIYDGWPILKTLHLEEVRLMSIEEPEGESRPEHLRIIQGFAWLELCRWLEGTRPTIDIELNRPVSNINNFKDWVLHKNVIEKLSSLPNVKMLKTSGDYKACVSLPRDKLEDSTRRGEGVS</sequence>
<protein>
    <submittedName>
        <fullName evidence="1">Uncharacterized protein</fullName>
    </submittedName>
</protein>
<keyword evidence="2" id="KW-1185">Reference proteome</keyword>
<organism evidence="1 2">
    <name type="scientific">Lindgomyces ingoldianus</name>
    <dbReference type="NCBI Taxonomy" id="673940"/>
    <lineage>
        <taxon>Eukaryota</taxon>
        <taxon>Fungi</taxon>
        <taxon>Dikarya</taxon>
        <taxon>Ascomycota</taxon>
        <taxon>Pezizomycotina</taxon>
        <taxon>Dothideomycetes</taxon>
        <taxon>Pleosporomycetidae</taxon>
        <taxon>Pleosporales</taxon>
        <taxon>Lindgomycetaceae</taxon>
        <taxon>Lindgomyces</taxon>
    </lineage>
</organism>
<comment type="caution">
    <text evidence="1">The sequence shown here is derived from an EMBL/GenBank/DDBJ whole genome shotgun (WGS) entry which is preliminary data.</text>
</comment>